<feature type="region of interest" description="Disordered" evidence="5">
    <location>
        <begin position="1874"/>
        <end position="1934"/>
    </location>
</feature>
<dbReference type="InterPro" id="IPR036388">
    <property type="entry name" value="WH-like_DNA-bd_sf"/>
</dbReference>
<dbReference type="GO" id="GO:0035556">
    <property type="term" value="P:intracellular signal transduction"/>
    <property type="evidence" value="ECO:0007669"/>
    <property type="project" value="InterPro"/>
</dbReference>
<dbReference type="PANTHER" id="PTHR13179:SF8">
    <property type="entry name" value="GATOR COMPLEX PROTEIN DEPDC5"/>
    <property type="match status" value="1"/>
</dbReference>
<feature type="region of interest" description="Disordered" evidence="5">
    <location>
        <begin position="1270"/>
        <end position="1293"/>
    </location>
</feature>
<dbReference type="InterPro" id="IPR048255">
    <property type="entry name" value="IML1_N"/>
</dbReference>
<feature type="compositionally biased region" description="Low complexity" evidence="5">
    <location>
        <begin position="630"/>
        <end position="641"/>
    </location>
</feature>
<feature type="region of interest" description="Disordered" evidence="5">
    <location>
        <begin position="1805"/>
        <end position="1861"/>
    </location>
</feature>
<evidence type="ECO:0000313" key="8">
    <source>
        <dbReference type="Proteomes" id="UP000757232"/>
    </source>
</evidence>
<feature type="compositionally biased region" description="Low complexity" evidence="5">
    <location>
        <begin position="1838"/>
        <end position="1854"/>
    </location>
</feature>
<feature type="compositionally biased region" description="Polar residues" evidence="5">
    <location>
        <begin position="718"/>
        <end position="727"/>
    </location>
</feature>
<dbReference type="GO" id="GO:0010508">
    <property type="term" value="P:positive regulation of autophagy"/>
    <property type="evidence" value="ECO:0007669"/>
    <property type="project" value="TreeGrafter"/>
</dbReference>
<feature type="region of interest" description="Disordered" evidence="5">
    <location>
        <begin position="422"/>
        <end position="449"/>
    </location>
</feature>
<dbReference type="InterPro" id="IPR055213">
    <property type="entry name" value="IML1_double_psi_beta_barrel"/>
</dbReference>
<feature type="compositionally biased region" description="Low complexity" evidence="5">
    <location>
        <begin position="1876"/>
        <end position="1901"/>
    </location>
</feature>
<evidence type="ECO:0000256" key="5">
    <source>
        <dbReference type="SAM" id="MobiDB-lite"/>
    </source>
</evidence>
<feature type="region of interest" description="Disordered" evidence="5">
    <location>
        <begin position="743"/>
        <end position="773"/>
    </location>
</feature>
<dbReference type="GO" id="GO:1990130">
    <property type="term" value="C:GATOR1 complex"/>
    <property type="evidence" value="ECO:0007669"/>
    <property type="project" value="TreeGrafter"/>
</dbReference>
<dbReference type="GO" id="GO:0005096">
    <property type="term" value="F:GTPase activator activity"/>
    <property type="evidence" value="ECO:0007669"/>
    <property type="project" value="InterPro"/>
</dbReference>
<feature type="domain" description="DEP" evidence="6">
    <location>
        <begin position="1170"/>
        <end position="1245"/>
    </location>
</feature>
<proteinExistence type="inferred from homology"/>
<dbReference type="Gene3D" id="1.10.10.10">
    <property type="entry name" value="Winged helix-like DNA-binding domain superfamily/Winged helix DNA-binding domain"/>
    <property type="match status" value="1"/>
</dbReference>
<dbReference type="OrthoDB" id="39497at2759"/>
<feature type="region of interest" description="Disordered" evidence="5">
    <location>
        <begin position="618"/>
        <end position="668"/>
    </location>
</feature>
<dbReference type="CDD" id="cd04449">
    <property type="entry name" value="DEP_DEPDC5-like"/>
    <property type="match status" value="1"/>
</dbReference>
<gene>
    <name evidence="7" type="ORF">A7U60_g4790</name>
</gene>
<evidence type="ECO:0000256" key="1">
    <source>
        <dbReference type="ARBA" id="ARBA00004148"/>
    </source>
</evidence>
<reference evidence="7" key="1">
    <citation type="submission" date="2016-06" db="EMBL/GenBank/DDBJ databases">
        <title>Draft Genome sequence of the fungus Inonotus baumii.</title>
        <authorList>
            <person name="Zhu H."/>
            <person name="Lin W."/>
        </authorList>
    </citation>
    <scope>NUCLEOTIDE SEQUENCE</scope>
    <source>
        <strain evidence="7">821</strain>
    </source>
</reference>
<dbReference type="InterPro" id="IPR027244">
    <property type="entry name" value="IML1"/>
</dbReference>
<dbReference type="Pfam" id="PF12257">
    <property type="entry name" value="IML1"/>
    <property type="match status" value="1"/>
</dbReference>
<feature type="region of interest" description="Disordered" evidence="5">
    <location>
        <begin position="1986"/>
        <end position="2010"/>
    </location>
</feature>
<feature type="region of interest" description="Disordered" evidence="5">
    <location>
        <begin position="688"/>
        <end position="731"/>
    </location>
</feature>
<feature type="compositionally biased region" description="Basic and acidic residues" evidence="5">
    <location>
        <begin position="422"/>
        <end position="439"/>
    </location>
</feature>
<dbReference type="InterPro" id="IPR036390">
    <property type="entry name" value="WH_DNA-bd_sf"/>
</dbReference>
<evidence type="ECO:0000256" key="2">
    <source>
        <dbReference type="ARBA" id="ARBA00005643"/>
    </source>
</evidence>
<name>A0A9Q5N4I0_SANBA</name>
<dbReference type="EMBL" id="LNZH02000185">
    <property type="protein sequence ID" value="OCB88005.1"/>
    <property type="molecule type" value="Genomic_DNA"/>
</dbReference>
<feature type="compositionally biased region" description="Polar residues" evidence="5">
    <location>
        <begin position="743"/>
        <end position="766"/>
    </location>
</feature>
<feature type="compositionally biased region" description="Basic and acidic residues" evidence="5">
    <location>
        <begin position="645"/>
        <end position="662"/>
    </location>
</feature>
<evidence type="ECO:0000256" key="3">
    <source>
        <dbReference type="ARBA" id="ARBA00018529"/>
    </source>
</evidence>
<dbReference type="InterPro" id="IPR000591">
    <property type="entry name" value="DEP_dom"/>
</dbReference>
<feature type="compositionally biased region" description="Low complexity" evidence="5">
    <location>
        <begin position="688"/>
        <end position="705"/>
    </location>
</feature>
<feature type="compositionally biased region" description="Basic and acidic residues" evidence="5">
    <location>
        <begin position="1998"/>
        <end position="2010"/>
    </location>
</feature>
<dbReference type="PROSITE" id="PS50186">
    <property type="entry name" value="DEP"/>
    <property type="match status" value="1"/>
</dbReference>
<keyword evidence="8" id="KW-1185">Reference proteome</keyword>
<evidence type="ECO:0000259" key="6">
    <source>
        <dbReference type="PROSITE" id="PS50186"/>
    </source>
</evidence>
<accession>A0A9Q5N4I0</accession>
<feature type="compositionally biased region" description="Basic and acidic residues" evidence="5">
    <location>
        <begin position="2102"/>
        <end position="2111"/>
    </location>
</feature>
<dbReference type="GO" id="GO:0005774">
    <property type="term" value="C:vacuolar membrane"/>
    <property type="evidence" value="ECO:0007669"/>
    <property type="project" value="UniProtKB-SubCell"/>
</dbReference>
<comment type="similarity">
    <text evidence="2">Belongs to the IML1 family.</text>
</comment>
<feature type="compositionally biased region" description="Low complexity" evidence="5">
    <location>
        <begin position="1908"/>
        <end position="1934"/>
    </location>
</feature>
<protein>
    <recommendedName>
        <fullName evidence="3">Vacuolar membrane-associated protein IML1</fullName>
    </recommendedName>
    <alternativeName>
        <fullName evidence="4">Vacuolar membrane-associated protein iml1</fullName>
    </alternativeName>
</protein>
<dbReference type="Pfam" id="PF00610">
    <property type="entry name" value="DEP"/>
    <property type="match status" value="1"/>
</dbReference>
<sequence length="2170" mass="242894">MSSSRSQSQNASPYRRKRSNTMQSVLRSPILEPLAVGSSTELTLWVHDSKTASADVIFNPEYWPGIAEGDYVRVTEVNGNDDDGSWEKDGFLFKVKRSPEDAHFSNALQISVSKSIADAFGLRNHSTVNLTRVDSSKMHAEYIEIMFQDQYLGRSDMWRLGQQLHGQCVYLGQEINFVGSPAGKIQSIYIDGRKVCRELWEFAGDGERYTEKVVHSFLPALFRRWREADTNHIVTIVLISRVYYLATEVDYAAGPLRKDDDGRWYKDFFKVITDLEILQEWKPTLVSLKESFVAFQRDILLTHHYHRATLMGAYGSDFVNPSEVKLVGRISFAHEGPILEALNLALNPMETHYVDRSLSVTGAAIILITPGTGYYQVSKRLLRLTTLRLLDQGVGVDVVSLTKHPLHQSPIFSFKGYEPDTRTERGQIDEKSQWGEKSKNGWKSNDPLWGGDDEAAELASREKSTFWWEPFWISISFWDEQMDQPFRQDRFIARARMHQIEMLGLLEHDVLSSIQIPFLPDSLSPTKPPSDANADDYYEALRLEAERFDLERFTLRRSPPIHLGRDSAPSSGATMITESSFRSHPLDKRPSYVVHRASSILPRVAPIEESPRRIFLELPPEGEERDEMETTTVLSTSPPSSIRTNKSEETRQPEVEDGEKGSGNRTSISSKITSSWLFNPLRNFTSRQTQSVSSSTTAVSHSTATVGPSLSREHVQPARSSVSTAVSLPQARTPRPVAIRNTPTRSILGQQSEEALSTSSRSNTFVRHSGLGVSPRSREDPIYLQRRSTINSLNMSIAASLPIVRINPLRPSAAVPTAQRSLASRWQHMFPQPLYKHQIKWKSMVTPGCLPLTTEHFPSRSELENSQSYEMFSYDFVVHPPEMKSFLVKKPTSGRETVDEARRAYALVVMRGMASLRLVQGFQFIVRPRDAEKEDRKKDFEIRYFSLDDNCTPKPAGASQIFQESIEPVFLSTNNEIHRISYNGESIQVRRYVRRMPPSGSFDYKCLVWPKDGVGYTELSTMFGANGLENYGWNRLDMLIAGYEHQFSDSLRYWRTRFIVIPTLEAPPPTLGASGEKLNDEETRLLGSDKLAEMWSKLRWISPQEREKGVTYPPLRFLPTYLSPTASALDEHLVSLLEEIMASGPLQKKMKSEREIADMSLASIAKLMREDCSLQIKDHRWHTKLYEDSFTGYDFASWLCREFRDVSTREQAQEWGMKLLEQGLFEHCRGKHGFLDGHYFYRLKSEYSVPRTPRSARGWTFRSVARHVSTEEKDGRPSGYYPGGASRSGISNKKNHKRLVLSQTMVVDVDPNKQKSDQAESVILHYDLIHNPANVFHFELHWLGTTARLIEEQLRAWSAKIERHGLKLVEAYVTQICDIRERNPFQSCFPLRLALPPPVVPDMEKRLQSSAAESSTPAQYFFEYALLRHFNFILDIEAKELYPDNVDVFYSYRRSAFTHSQFVHRSGVAFIQVLGGTEGFLFLINRLMSTGRAGPNLKNRGIRPVDAAEELRLQMLEFCQDREKLSAFYDKVLETLATVPEEPPPLSDGPIILPHTSIHTVAEFFVHTDGDGVVTAHIEVYEEAAVDLIGNELKQVHELATEGKVTVLGRLLDTTEVGPASEVGEIKANAVCFRPNIKVSSKVRSDALKALSVLMTFDFATVHKSVGVGGLWSAKESLYPSLSTGFPGQLTLSVLGVVAPASVLAPVSLFFLLPLQARLLSFHIVCSAARRLSTQFLFLAGSKAYIAGFEADHYCRFSPGTDQTNAQAISASTLPTMAVVAPDALIAPGSSIASISVDSQLLVQSPGAHDQNSTPFPVSSGDLEDSSKAVREPRPRRSGSVGERVRVVSSSSSRPRPRSILVSTDLTVQVTAAAEAQSQDASIESDSSSSPSSSESESQSLRADDSSRTTLSSSCSASGFEPDSAASSTRTRATTLSTPCVTFAPLPEIGPRKRKSTRPLGIAARGQILRQRRMMIAQDKLSYYDDHPDNTIPGGEKVGGRNKDGKEKNCRDDLEDTEIAIAALGKVLGEATKAFWQRVAHSKAKPKDGNDSHNLANSSEKRPRPSRSFTLGGRLRSKSKSSTGKSGNGSDDDSEDEIDGPWARRRDEDPMTKTIMEGSDDGLENFVLAYDTMPACEEEEEEFANARVDEEMRTTVEVHLVKATEGDSED</sequence>
<feature type="compositionally biased region" description="Low complexity" evidence="5">
    <location>
        <begin position="2080"/>
        <end position="2089"/>
    </location>
</feature>
<evidence type="ECO:0000256" key="4">
    <source>
        <dbReference type="ARBA" id="ARBA00021881"/>
    </source>
</evidence>
<feature type="region of interest" description="Disordered" evidence="5">
    <location>
        <begin position="1"/>
        <end position="22"/>
    </location>
</feature>
<evidence type="ECO:0000313" key="7">
    <source>
        <dbReference type="EMBL" id="OCB88005.1"/>
    </source>
</evidence>
<dbReference type="GO" id="GO:1904262">
    <property type="term" value="P:negative regulation of TORC1 signaling"/>
    <property type="evidence" value="ECO:0007669"/>
    <property type="project" value="TreeGrafter"/>
</dbReference>
<feature type="compositionally biased region" description="Low complexity" evidence="5">
    <location>
        <begin position="1"/>
        <end position="12"/>
    </location>
</feature>
<organism evidence="7 8">
    <name type="scientific">Sanghuangporus baumii</name>
    <name type="common">Phellinus baumii</name>
    <dbReference type="NCBI Taxonomy" id="108892"/>
    <lineage>
        <taxon>Eukaryota</taxon>
        <taxon>Fungi</taxon>
        <taxon>Dikarya</taxon>
        <taxon>Basidiomycota</taxon>
        <taxon>Agaricomycotina</taxon>
        <taxon>Agaricomycetes</taxon>
        <taxon>Hymenochaetales</taxon>
        <taxon>Hymenochaetaceae</taxon>
        <taxon>Sanghuangporus</taxon>
    </lineage>
</organism>
<dbReference type="Pfam" id="PF23013">
    <property type="entry name" value="IML1_N"/>
    <property type="match status" value="1"/>
</dbReference>
<feature type="compositionally biased region" description="Basic and acidic residues" evidence="5">
    <location>
        <begin position="1825"/>
        <end position="1835"/>
    </location>
</feature>
<comment type="subcellular location">
    <subcellularLocation>
        <location evidence="1">Vacuole membrane</location>
        <topology evidence="1">Peripheral membrane protein</topology>
    </subcellularLocation>
</comment>
<dbReference type="PANTHER" id="PTHR13179">
    <property type="entry name" value="DEP DOMAIN CONTAINING PROTEIN 5"/>
    <property type="match status" value="1"/>
</dbReference>
<dbReference type="SMART" id="SM00049">
    <property type="entry name" value="DEP"/>
    <property type="match status" value="1"/>
</dbReference>
<dbReference type="Proteomes" id="UP000757232">
    <property type="component" value="Unassembled WGS sequence"/>
</dbReference>
<dbReference type="SUPFAM" id="SSF46785">
    <property type="entry name" value="Winged helix' DNA-binding domain"/>
    <property type="match status" value="1"/>
</dbReference>
<comment type="caution">
    <text evidence="7">The sequence shown here is derived from an EMBL/GenBank/DDBJ whole genome shotgun (WGS) entry which is preliminary data.</text>
</comment>
<feature type="compositionally biased region" description="Acidic residues" evidence="5">
    <location>
        <begin position="620"/>
        <end position="629"/>
    </location>
</feature>
<feature type="compositionally biased region" description="Acidic residues" evidence="5">
    <location>
        <begin position="2090"/>
        <end position="2099"/>
    </location>
</feature>
<feature type="region of interest" description="Disordered" evidence="5">
    <location>
        <begin position="2040"/>
        <end position="2120"/>
    </location>
</feature>